<evidence type="ECO:0000256" key="7">
    <source>
        <dbReference type="ARBA" id="ARBA00023242"/>
    </source>
</evidence>
<dbReference type="Pfam" id="PF10602">
    <property type="entry name" value="RPN7"/>
    <property type="match status" value="1"/>
</dbReference>
<feature type="compositionally biased region" description="Gly residues" evidence="9">
    <location>
        <begin position="485"/>
        <end position="495"/>
    </location>
</feature>
<evidence type="ECO:0000259" key="10">
    <source>
        <dbReference type="PROSITE" id="PS50250"/>
    </source>
</evidence>
<keyword evidence="6" id="KW-0736">Signalosome</keyword>
<evidence type="ECO:0000256" key="3">
    <source>
        <dbReference type="ARBA" id="ARBA00008793"/>
    </source>
</evidence>
<dbReference type="FunFam" id="1.25.40.570:FF:000022">
    <property type="entry name" value="COP9 signalosome complex subunit 1"/>
    <property type="match status" value="1"/>
</dbReference>
<dbReference type="GO" id="GO:0008180">
    <property type="term" value="C:COP9 signalosome"/>
    <property type="evidence" value="ECO:0007669"/>
    <property type="project" value="UniProtKB-KW"/>
</dbReference>
<evidence type="ECO:0000256" key="1">
    <source>
        <dbReference type="ARBA" id="ARBA00004123"/>
    </source>
</evidence>
<comment type="subunit">
    <text evidence="4">Component of the COP9 signalosome (CSN) complex.</text>
</comment>
<dbReference type="GO" id="GO:0005737">
    <property type="term" value="C:cytoplasm"/>
    <property type="evidence" value="ECO:0007669"/>
    <property type="project" value="UniProtKB-SubCell"/>
</dbReference>
<protein>
    <recommendedName>
        <fullName evidence="8">COP9 signalosome complex subunit 1</fullName>
    </recommendedName>
</protein>
<dbReference type="SUPFAM" id="SSF46785">
    <property type="entry name" value="Winged helix' DNA-binding domain"/>
    <property type="match status" value="1"/>
</dbReference>
<dbReference type="eggNOG" id="KOG0686">
    <property type="taxonomic scope" value="Eukaryota"/>
</dbReference>
<organism evidence="11 12">
    <name type="scientific">Endocarpon pusillum (strain Z07020 / HMAS-L-300199)</name>
    <name type="common">Lichen-forming fungus</name>
    <dbReference type="NCBI Taxonomy" id="1263415"/>
    <lineage>
        <taxon>Eukaryota</taxon>
        <taxon>Fungi</taxon>
        <taxon>Dikarya</taxon>
        <taxon>Ascomycota</taxon>
        <taxon>Pezizomycotina</taxon>
        <taxon>Eurotiomycetes</taxon>
        <taxon>Chaetothyriomycetidae</taxon>
        <taxon>Verrucariales</taxon>
        <taxon>Verrucariaceae</taxon>
        <taxon>Endocarpon</taxon>
    </lineage>
</organism>
<dbReference type="OrthoDB" id="422427at2759"/>
<evidence type="ECO:0000256" key="2">
    <source>
        <dbReference type="ARBA" id="ARBA00004496"/>
    </source>
</evidence>
<evidence type="ECO:0000256" key="5">
    <source>
        <dbReference type="ARBA" id="ARBA00022490"/>
    </source>
</evidence>
<name>U1HSV3_ENDPU</name>
<keyword evidence="12" id="KW-1185">Reference proteome</keyword>
<dbReference type="SMART" id="SM00088">
    <property type="entry name" value="PINT"/>
    <property type="match status" value="1"/>
</dbReference>
<reference evidence="12" key="1">
    <citation type="journal article" date="2014" name="BMC Genomics">
        <title>Genome characteristics reveal the impact of lichenization on lichen-forming fungus Endocarpon pusillum Hedwig (Verrucariales, Ascomycota).</title>
        <authorList>
            <person name="Wang Y.-Y."/>
            <person name="Liu B."/>
            <person name="Zhang X.-Y."/>
            <person name="Zhou Q.-M."/>
            <person name="Zhang T."/>
            <person name="Li H."/>
            <person name="Yu Y.-F."/>
            <person name="Zhang X.-L."/>
            <person name="Hao X.-Y."/>
            <person name="Wang M."/>
            <person name="Wang L."/>
            <person name="Wei J.-C."/>
        </authorList>
    </citation>
    <scope>NUCLEOTIDE SEQUENCE [LARGE SCALE GENOMIC DNA]</scope>
    <source>
        <strain evidence="12">Z07020 / HMAS-L-300199</strain>
    </source>
</reference>
<dbReference type="InterPro" id="IPR045135">
    <property type="entry name" value="Rpn7_N"/>
</dbReference>
<accession>U1HSV3</accession>
<dbReference type="OMA" id="IYLQNWA"/>
<evidence type="ECO:0000256" key="9">
    <source>
        <dbReference type="SAM" id="MobiDB-lite"/>
    </source>
</evidence>
<dbReference type="InterPro" id="IPR019585">
    <property type="entry name" value="Rpn7/CSN1"/>
</dbReference>
<dbReference type="RefSeq" id="XP_007800623.1">
    <property type="nucleotide sequence ID" value="XM_007802432.1"/>
</dbReference>
<comment type="subcellular location">
    <subcellularLocation>
        <location evidence="2">Cytoplasm</location>
    </subcellularLocation>
    <subcellularLocation>
        <location evidence="1">Nucleus</location>
    </subcellularLocation>
</comment>
<comment type="similarity">
    <text evidence="3">Belongs to the CSN1 family.</text>
</comment>
<dbReference type="EMBL" id="KE720941">
    <property type="protein sequence ID" value="ERF73620.1"/>
    <property type="molecule type" value="Genomic_DNA"/>
</dbReference>
<dbReference type="PANTHER" id="PTHR14145:SF2">
    <property type="entry name" value="COP9 SIGNALOSOME COMPLEX SUBUNIT 1"/>
    <property type="match status" value="1"/>
</dbReference>
<dbReference type="PANTHER" id="PTHR14145">
    <property type="entry name" value="26S PROTESOME SUBUNIT 6"/>
    <property type="match status" value="1"/>
</dbReference>
<gene>
    <name evidence="11" type="ORF">EPUS_00873</name>
</gene>
<feature type="region of interest" description="Disordered" evidence="9">
    <location>
        <begin position="461"/>
        <end position="495"/>
    </location>
</feature>
<evidence type="ECO:0000256" key="4">
    <source>
        <dbReference type="ARBA" id="ARBA00011098"/>
    </source>
</evidence>
<dbReference type="Proteomes" id="UP000019373">
    <property type="component" value="Unassembled WGS sequence"/>
</dbReference>
<sequence>MDLKADAKVPSTPKSRVVVTETPKFDLDSYIANYAGRTRYARLYLIGTSSKVLATEALKAAVAEAKAGNDVQRYMDAVAALRPHLTPGDPDGVIDRSWVERKEKQNKAESSRLEAELKGYKNNLIKESIRMGNEDLGAHYHAIGDLTSATKAYGRMRDYCTTPAHIASTSFRVIEVAIDQNNWLAVQSSVHKIRNIQLKPDDHAKAQPKTQAAMGLSQMHAGDYRDAAISFLNTDPSLGDKYNEVLTSNDVAVYGGLCALASMSREELQAQVLENTTFRNFLELEPHIRRAINFFCAAKYTQCLSILEAYRADYLLDLHLQRHLVKIYGRIRTKSIVQYFAPFSHVTLDSMARTFASQDRSNPAIEDELVPLIAAGTLKAKIDLEHRVLVADEVDLRAEVHREAFESVKRFKKEAHLKLMRMEFLNAGLEIKAPPRQGMGGGGGGFSSIAGDVLAGAGAAGGGDMTGLQQRGQGLAKDSSRGAGLASGGGGGRKR</sequence>
<keyword evidence="7" id="KW-0539">Nucleus</keyword>
<evidence type="ECO:0000256" key="6">
    <source>
        <dbReference type="ARBA" id="ARBA00022790"/>
    </source>
</evidence>
<evidence type="ECO:0000313" key="12">
    <source>
        <dbReference type="Proteomes" id="UP000019373"/>
    </source>
</evidence>
<dbReference type="GeneID" id="19235933"/>
<dbReference type="PROSITE" id="PS50250">
    <property type="entry name" value="PCI"/>
    <property type="match status" value="1"/>
</dbReference>
<dbReference type="Gene3D" id="1.25.40.570">
    <property type="match status" value="1"/>
</dbReference>
<dbReference type="HOGENOM" id="CLU_022348_1_1_1"/>
<proteinExistence type="inferred from homology"/>
<dbReference type="AlphaFoldDB" id="U1HSV3"/>
<dbReference type="InterPro" id="IPR036390">
    <property type="entry name" value="WH_DNA-bd_sf"/>
</dbReference>
<evidence type="ECO:0000313" key="11">
    <source>
        <dbReference type="EMBL" id="ERF73620.1"/>
    </source>
</evidence>
<feature type="domain" description="PCI" evidence="10">
    <location>
        <begin position="223"/>
        <end position="396"/>
    </location>
</feature>
<dbReference type="Pfam" id="PF01399">
    <property type="entry name" value="PCI"/>
    <property type="match status" value="1"/>
</dbReference>
<keyword evidence="5" id="KW-0963">Cytoplasm</keyword>
<evidence type="ECO:0000256" key="8">
    <source>
        <dbReference type="ARBA" id="ARBA00067814"/>
    </source>
</evidence>
<dbReference type="InterPro" id="IPR000717">
    <property type="entry name" value="PCI_dom"/>
</dbReference>